<reference evidence="1" key="2">
    <citation type="submission" date="2022-06" db="UniProtKB">
        <authorList>
            <consortium name="EnsemblMetazoa"/>
        </authorList>
    </citation>
    <scope>IDENTIFICATION</scope>
    <source>
        <strain evidence="1">PS312</strain>
    </source>
</reference>
<organism evidence="1 2">
    <name type="scientific">Pristionchus pacificus</name>
    <name type="common">Parasitic nematode worm</name>
    <dbReference type="NCBI Taxonomy" id="54126"/>
    <lineage>
        <taxon>Eukaryota</taxon>
        <taxon>Metazoa</taxon>
        <taxon>Ecdysozoa</taxon>
        <taxon>Nematoda</taxon>
        <taxon>Chromadorea</taxon>
        <taxon>Rhabditida</taxon>
        <taxon>Rhabditina</taxon>
        <taxon>Diplogasteromorpha</taxon>
        <taxon>Diplogasteroidea</taxon>
        <taxon>Neodiplogasteridae</taxon>
        <taxon>Pristionchus</taxon>
    </lineage>
</organism>
<accession>A0A8R1Z6W3</accession>
<dbReference type="EnsemblMetazoa" id="PPA42421.1">
    <property type="protein sequence ID" value="PPA42421.1"/>
    <property type="gene ID" value="WBGene00280790"/>
</dbReference>
<accession>A0A454XIB1</accession>
<sequence length="92" mass="9926">MSAPTPEMIEKFKAGRAYLKANPTLLDASIGQLSAAAQVPAKKFRDMLLSAEEDPAKLQALSVSIKNSIPVHLEKELQAHKAEVDKILGFPA</sequence>
<protein>
    <submittedName>
        <fullName evidence="1">Uncharacterized protein</fullName>
    </submittedName>
</protein>
<gene>
    <name evidence="1" type="primary">WBGene00280790</name>
</gene>
<proteinExistence type="predicted"/>
<dbReference type="AlphaFoldDB" id="A0A454XIB1"/>
<dbReference type="Proteomes" id="UP000005239">
    <property type="component" value="Unassembled WGS sequence"/>
</dbReference>
<reference evidence="2" key="1">
    <citation type="journal article" date="2008" name="Nat. Genet.">
        <title>The Pristionchus pacificus genome provides a unique perspective on nematode lifestyle and parasitism.</title>
        <authorList>
            <person name="Dieterich C."/>
            <person name="Clifton S.W."/>
            <person name="Schuster L.N."/>
            <person name="Chinwalla A."/>
            <person name="Delehaunty K."/>
            <person name="Dinkelacker I."/>
            <person name="Fulton L."/>
            <person name="Fulton R."/>
            <person name="Godfrey J."/>
            <person name="Minx P."/>
            <person name="Mitreva M."/>
            <person name="Roeseler W."/>
            <person name="Tian H."/>
            <person name="Witte H."/>
            <person name="Yang S.P."/>
            <person name="Wilson R.K."/>
            <person name="Sommer R.J."/>
        </authorList>
    </citation>
    <scope>NUCLEOTIDE SEQUENCE [LARGE SCALE GENOMIC DNA]</scope>
    <source>
        <strain evidence="2">PS312</strain>
    </source>
</reference>
<name>A0A454XIB1_PRIPA</name>
<keyword evidence="2" id="KW-1185">Reference proteome</keyword>
<evidence type="ECO:0000313" key="2">
    <source>
        <dbReference type="Proteomes" id="UP000005239"/>
    </source>
</evidence>
<evidence type="ECO:0000313" key="1">
    <source>
        <dbReference type="EnsemblMetazoa" id="PPA42421.1"/>
    </source>
</evidence>